<evidence type="ECO:0000313" key="6">
    <source>
        <dbReference type="Proteomes" id="UP000298416"/>
    </source>
</evidence>
<dbReference type="AlphaFoldDB" id="A0A8X8VVL6"/>
<comment type="subcellular location">
    <subcellularLocation>
        <location evidence="4">Secreted</location>
        <location evidence="4">Extracellular space</location>
        <location evidence="4">Apoplast</location>
    </subcellularLocation>
</comment>
<dbReference type="PANTHER" id="PTHR21495">
    <property type="entry name" value="NUCLEOPORIN-RELATED"/>
    <property type="match status" value="1"/>
</dbReference>
<comment type="similarity">
    <text evidence="1 4">Belongs to the plant dirigent protein family.</text>
</comment>
<gene>
    <name evidence="5" type="ORF">SASPL_157016</name>
</gene>
<keyword evidence="6" id="KW-1185">Reference proteome</keyword>
<evidence type="ECO:0000313" key="5">
    <source>
        <dbReference type="EMBL" id="KAG6383238.1"/>
    </source>
</evidence>
<keyword evidence="3 4" id="KW-0964">Secreted</keyword>
<evidence type="ECO:0000256" key="2">
    <source>
        <dbReference type="ARBA" id="ARBA00011738"/>
    </source>
</evidence>
<dbReference type="GO" id="GO:0048046">
    <property type="term" value="C:apoplast"/>
    <property type="evidence" value="ECO:0007669"/>
    <property type="project" value="UniProtKB-SubCell"/>
</dbReference>
<protein>
    <recommendedName>
        <fullName evidence="4">Dirigent protein</fullName>
    </recommendedName>
</protein>
<dbReference type="Proteomes" id="UP000298416">
    <property type="component" value="Unassembled WGS sequence"/>
</dbReference>
<organism evidence="5">
    <name type="scientific">Salvia splendens</name>
    <name type="common">Scarlet sage</name>
    <dbReference type="NCBI Taxonomy" id="180675"/>
    <lineage>
        <taxon>Eukaryota</taxon>
        <taxon>Viridiplantae</taxon>
        <taxon>Streptophyta</taxon>
        <taxon>Embryophyta</taxon>
        <taxon>Tracheophyta</taxon>
        <taxon>Spermatophyta</taxon>
        <taxon>Magnoliopsida</taxon>
        <taxon>eudicotyledons</taxon>
        <taxon>Gunneridae</taxon>
        <taxon>Pentapetalae</taxon>
        <taxon>asterids</taxon>
        <taxon>lamiids</taxon>
        <taxon>Lamiales</taxon>
        <taxon>Lamiaceae</taxon>
        <taxon>Nepetoideae</taxon>
        <taxon>Mentheae</taxon>
        <taxon>Salviinae</taxon>
        <taxon>Salvia</taxon>
        <taxon>Salvia subgen. Calosphace</taxon>
        <taxon>core Calosphace</taxon>
    </lineage>
</organism>
<keyword evidence="4" id="KW-0052">Apoplast</keyword>
<dbReference type="EMBL" id="PNBA02000677">
    <property type="protein sequence ID" value="KAG6383238.1"/>
    <property type="molecule type" value="Genomic_DNA"/>
</dbReference>
<comment type="function">
    <text evidence="4">Dirigent proteins impart stereoselectivity on the phenoxy radical-coupling reaction, yielding optically active lignans from two molecules of coniferyl alcohol in the biosynthesis of lignans, flavonolignans, and alkaloids and thus plays a central role in plant secondary metabolism.</text>
</comment>
<accession>A0A8X8VVL6</accession>
<comment type="caution">
    <text evidence="5">The sequence shown here is derived from an EMBL/GenBank/DDBJ whole genome shotgun (WGS) entry which is preliminary data.</text>
</comment>
<dbReference type="GO" id="GO:0009699">
    <property type="term" value="P:phenylpropanoid biosynthetic process"/>
    <property type="evidence" value="ECO:0007669"/>
    <property type="project" value="UniProtKB-ARBA"/>
</dbReference>
<dbReference type="InterPro" id="IPR044859">
    <property type="entry name" value="Allene_oxi_cyc_Dirigent"/>
</dbReference>
<evidence type="ECO:0000256" key="1">
    <source>
        <dbReference type="ARBA" id="ARBA00010746"/>
    </source>
</evidence>
<dbReference type="InterPro" id="IPR004265">
    <property type="entry name" value="Dirigent"/>
</dbReference>
<evidence type="ECO:0000256" key="4">
    <source>
        <dbReference type="RuleBase" id="RU363099"/>
    </source>
</evidence>
<reference evidence="5" key="2">
    <citation type="submission" date="2020-08" db="EMBL/GenBank/DDBJ databases">
        <title>Plant Genome Project.</title>
        <authorList>
            <person name="Zhang R.-G."/>
        </authorList>
    </citation>
    <scope>NUCLEOTIDE SEQUENCE</scope>
    <source>
        <strain evidence="5">Huo1</strain>
        <tissue evidence="5">Leaf</tissue>
    </source>
</reference>
<sequence>MLAHLGETSLSPQQAALRNTIIQFEFTTSTPMAIKLYLFLFLAFFTFSKADDLGLLKLKLKEIQMTVYFQDYSGGPNATVVEITDPSHGLLSFTKFGAIFCTDDPITEGFEESSAQIARAQGIYVTSALDGSNTHVLISIVFINDKYKGSTLEIQGTSAQFERVREVAVVGGTGKFRLARGYATFETLSYDHASHYALIQCNLTVVHL</sequence>
<reference evidence="5" key="1">
    <citation type="submission" date="2018-01" db="EMBL/GenBank/DDBJ databases">
        <authorList>
            <person name="Mao J.F."/>
        </authorList>
    </citation>
    <scope>NUCLEOTIDE SEQUENCE</scope>
    <source>
        <strain evidence="5">Huo1</strain>
        <tissue evidence="5">Leaf</tissue>
    </source>
</reference>
<comment type="subunit">
    <text evidence="2 4">Homodimer.</text>
</comment>
<proteinExistence type="inferred from homology"/>
<dbReference type="Gene3D" id="2.40.480.10">
    <property type="entry name" value="Allene oxide cyclase-like"/>
    <property type="match status" value="1"/>
</dbReference>
<evidence type="ECO:0000256" key="3">
    <source>
        <dbReference type="ARBA" id="ARBA00022525"/>
    </source>
</evidence>
<dbReference type="Pfam" id="PF03018">
    <property type="entry name" value="Dirigent"/>
    <property type="match status" value="1"/>
</dbReference>
<name>A0A8X8VVL6_SALSN</name>